<name>A0A9Q8Z1E2_CURCL</name>
<evidence type="ECO:0000256" key="1">
    <source>
        <dbReference type="ARBA" id="ARBA00009176"/>
    </source>
</evidence>
<dbReference type="OrthoDB" id="5783963at2759"/>
<sequence>MAPNKIIIDTDPGVDDVLAMLLAFSAKAEELDVLMLSLTFGNVEVQNCLRNVVTLFQQIEKERAWRKENGRPEGFETLSRRKPIVAVGAEEPLAEHMMVADFFRKFSSINVEAWKRKANENSVDGIDGLGGIHHSHPHLSPEETWKTLFKPTPKNLSLEAAAELQKVKDQHCLFTPSLKPAPEVMLDLLRENEPDTITIVAVGPLTNLAIAAAQDPETFLRVKEVVVMGGAIDAPGNRPPPPLHLIYSPTTLSIPVPPFNLIKQPNTPLRLSLNLRNQMTPGAEFNTYADSVASARVFALTSQNPHLTMPPTLSNSQKQAKLSPYPAKLSKRLTLKLFPLDTTEQHLLPKSMYEDYISRTGIKGSPLAEWTHLFLSSTFAKNASLNPKHQDADKQGLQLHDPLTIWYALSASNAAWKFKEEDVRVETSGQWTRGCTIVDRRGRPVTEGEGDLSEEVVGDAGGWKDSRRGNRVQWCTKSPGEAKFARVMLHRVWGDGEQW</sequence>
<dbReference type="SUPFAM" id="SSF53590">
    <property type="entry name" value="Nucleoside hydrolase"/>
    <property type="match status" value="1"/>
</dbReference>
<comment type="similarity">
    <text evidence="1">Belongs to the IUNH family.</text>
</comment>
<keyword evidence="2" id="KW-0378">Hydrolase</keyword>
<organism evidence="5 6">
    <name type="scientific">Curvularia clavata</name>
    <dbReference type="NCBI Taxonomy" id="95742"/>
    <lineage>
        <taxon>Eukaryota</taxon>
        <taxon>Fungi</taxon>
        <taxon>Dikarya</taxon>
        <taxon>Ascomycota</taxon>
        <taxon>Pezizomycotina</taxon>
        <taxon>Dothideomycetes</taxon>
        <taxon>Pleosporomycetidae</taxon>
        <taxon>Pleosporales</taxon>
        <taxon>Pleosporineae</taxon>
        <taxon>Pleosporaceae</taxon>
        <taxon>Curvularia</taxon>
    </lineage>
</organism>
<evidence type="ECO:0000313" key="5">
    <source>
        <dbReference type="EMBL" id="USP74144.1"/>
    </source>
</evidence>
<evidence type="ECO:0000259" key="4">
    <source>
        <dbReference type="Pfam" id="PF01156"/>
    </source>
</evidence>
<dbReference type="InterPro" id="IPR001910">
    <property type="entry name" value="Inosine/uridine_hydrolase_dom"/>
</dbReference>
<dbReference type="VEuPathDB" id="FungiDB:yc1106_01418"/>
<dbReference type="Gene3D" id="3.90.245.10">
    <property type="entry name" value="Ribonucleoside hydrolase-like"/>
    <property type="match status" value="1"/>
</dbReference>
<proteinExistence type="inferred from homology"/>
<dbReference type="Pfam" id="PF01156">
    <property type="entry name" value="IU_nuc_hydro"/>
    <property type="match status" value="1"/>
</dbReference>
<feature type="domain" description="Inosine/uridine-preferring nucleoside hydrolase" evidence="4">
    <location>
        <begin position="6"/>
        <end position="446"/>
    </location>
</feature>
<dbReference type="AlphaFoldDB" id="A0A9Q8Z1E2"/>
<dbReference type="PANTHER" id="PTHR12304:SF56">
    <property type="entry name" value="HYDROLASE, PUTATIVE (AFU_ORTHOLOGUE AFUA_1G11790)-RELATED"/>
    <property type="match status" value="1"/>
</dbReference>
<dbReference type="Proteomes" id="UP001056012">
    <property type="component" value="Chromosome 1"/>
</dbReference>
<dbReference type="InterPro" id="IPR023186">
    <property type="entry name" value="IUNH"/>
</dbReference>
<evidence type="ECO:0000256" key="2">
    <source>
        <dbReference type="ARBA" id="ARBA00022801"/>
    </source>
</evidence>
<accession>A0A9Q8Z1E2</accession>
<dbReference type="GO" id="GO:0008477">
    <property type="term" value="F:purine nucleosidase activity"/>
    <property type="evidence" value="ECO:0007669"/>
    <property type="project" value="TreeGrafter"/>
</dbReference>
<keyword evidence="6" id="KW-1185">Reference proteome</keyword>
<dbReference type="GO" id="GO:0005829">
    <property type="term" value="C:cytosol"/>
    <property type="evidence" value="ECO:0007669"/>
    <property type="project" value="TreeGrafter"/>
</dbReference>
<keyword evidence="3" id="KW-0326">Glycosidase</keyword>
<protein>
    <recommendedName>
        <fullName evidence="4">Inosine/uridine-preferring nucleoside hydrolase domain-containing protein</fullName>
    </recommendedName>
</protein>
<reference evidence="5" key="1">
    <citation type="submission" date="2021-12" db="EMBL/GenBank/DDBJ databases">
        <title>Curvularia clavata genome.</title>
        <authorList>
            <person name="Cao Y."/>
        </authorList>
    </citation>
    <scope>NUCLEOTIDE SEQUENCE</scope>
    <source>
        <strain evidence="5">Yc1106</strain>
    </source>
</reference>
<evidence type="ECO:0000256" key="3">
    <source>
        <dbReference type="ARBA" id="ARBA00023295"/>
    </source>
</evidence>
<gene>
    <name evidence="5" type="ORF">yc1106_01418</name>
</gene>
<evidence type="ECO:0000313" key="6">
    <source>
        <dbReference type="Proteomes" id="UP001056012"/>
    </source>
</evidence>
<dbReference type="EMBL" id="CP089274">
    <property type="protein sequence ID" value="USP74144.1"/>
    <property type="molecule type" value="Genomic_DNA"/>
</dbReference>
<dbReference type="InterPro" id="IPR036452">
    <property type="entry name" value="Ribo_hydro-like"/>
</dbReference>
<dbReference type="GO" id="GO:0006152">
    <property type="term" value="P:purine nucleoside catabolic process"/>
    <property type="evidence" value="ECO:0007669"/>
    <property type="project" value="TreeGrafter"/>
</dbReference>
<dbReference type="PANTHER" id="PTHR12304">
    <property type="entry name" value="INOSINE-URIDINE PREFERRING NUCLEOSIDE HYDROLASE"/>
    <property type="match status" value="1"/>
</dbReference>